<keyword evidence="2" id="KW-1185">Reference proteome</keyword>
<accession>A0ABN6U941</accession>
<protein>
    <submittedName>
        <fullName evidence="1">Uncharacterized protein</fullName>
    </submittedName>
</protein>
<evidence type="ECO:0000313" key="2">
    <source>
        <dbReference type="Proteomes" id="UP001317870"/>
    </source>
</evidence>
<sequence>MCEERGAERLLRSSAFGVATVCAGAAVRLPSGAAMWQPQGRSCRARQAMLVSVVAVGPAFDADRQIIGTAQWSLAKGSLRMWSAMDG</sequence>
<evidence type="ECO:0000313" key="1">
    <source>
        <dbReference type="EMBL" id="BDU01768.1"/>
    </source>
</evidence>
<proteinExistence type="predicted"/>
<name>A0ABN6U941_9NOCA</name>
<reference evidence="1 2" key="1">
    <citation type="submission" date="2022-11" db="EMBL/GenBank/DDBJ databases">
        <title>Genome Sequencing of Nocardia sp. ON39_IFM12276 and assembly.</title>
        <authorList>
            <person name="Shimojima M."/>
            <person name="Toyokawa M."/>
            <person name="Uesaka K."/>
        </authorList>
    </citation>
    <scope>NUCLEOTIDE SEQUENCE [LARGE SCALE GENOMIC DNA]</scope>
    <source>
        <strain evidence="1 2">IFM 12276</strain>
    </source>
</reference>
<gene>
    <name evidence="1" type="ORF">IFM12276_47960</name>
</gene>
<dbReference type="Proteomes" id="UP001317870">
    <property type="component" value="Chromosome"/>
</dbReference>
<dbReference type="EMBL" id="AP026978">
    <property type="protein sequence ID" value="BDU01768.1"/>
    <property type="molecule type" value="Genomic_DNA"/>
</dbReference>
<organism evidence="1 2">
    <name type="scientific">Nocardia sputorum</name>
    <dbReference type="NCBI Taxonomy" id="2984338"/>
    <lineage>
        <taxon>Bacteria</taxon>
        <taxon>Bacillati</taxon>
        <taxon>Actinomycetota</taxon>
        <taxon>Actinomycetes</taxon>
        <taxon>Mycobacteriales</taxon>
        <taxon>Nocardiaceae</taxon>
        <taxon>Nocardia</taxon>
    </lineage>
</organism>